<evidence type="ECO:0000256" key="2">
    <source>
        <dbReference type="ARBA" id="ARBA00023015"/>
    </source>
</evidence>
<evidence type="ECO:0000256" key="4">
    <source>
        <dbReference type="ARBA" id="ARBA00023159"/>
    </source>
</evidence>
<dbReference type="Pfam" id="PF00496">
    <property type="entry name" value="SBP_bac_5"/>
    <property type="match status" value="1"/>
</dbReference>
<dbReference type="GO" id="GO:0003677">
    <property type="term" value="F:DNA binding"/>
    <property type="evidence" value="ECO:0007669"/>
    <property type="project" value="UniProtKB-KW"/>
</dbReference>
<evidence type="ECO:0000256" key="3">
    <source>
        <dbReference type="ARBA" id="ARBA00023125"/>
    </source>
</evidence>
<feature type="non-terminal residue" evidence="8">
    <location>
        <position position="1"/>
    </location>
</feature>
<dbReference type="PANTHER" id="PTHR30290">
    <property type="entry name" value="PERIPLASMIC BINDING COMPONENT OF ABC TRANSPORTER"/>
    <property type="match status" value="1"/>
</dbReference>
<name>A0A722EXH7_SALER</name>
<evidence type="ECO:0000313" key="9">
    <source>
        <dbReference type="EMBL" id="HAD9450483.1"/>
    </source>
</evidence>
<dbReference type="EMBL" id="DAAQDS010000033">
    <property type="protein sequence ID" value="HAD8872433.1"/>
    <property type="molecule type" value="Genomic_DNA"/>
</dbReference>
<keyword evidence="1" id="KW-0678">Repressor</keyword>
<proteinExistence type="predicted"/>
<sequence length="508" mass="58109">SEKAEQLLESGHIDQAIQLLGKNKHQVAQLLRSKLGYSVRADYQRLCIPYYRTMPSLCPGIPLRRSEQHLVRQIFSGLTRINEEKGEVEADLAHHWRQIDPLRWRFYLRPAVLWHDGQELTIDAVIASLTRSAKLPLFSHLQTIQATGPLSLEITLAHPDNRLPLLLSHIDAMILPPDHTQRADFPAHPVGTGPYEVVENNGFHLQMKAFDHYFGLRGLLDEVEVFIWPNLTETDNLAESLSDNDTAAWLSSSLSDEDYVSGRLSQVSGKPSDNLREMFLERGGYFLLCDSRSPHWHTAEHRRWLRETLSPYAILQHLSEAIRPFWVPGGSLLSSWFHTIEAGPACSPFISSSPYAKLRLAYHDQHPEFPMLLDIMQEIMRQQGILLEGVELNYDDWANGKANVDLWLGTVNFPIPEEWNVGTWLLGSPLLRHAISGGDDALLAQWETQWHAETISAEQLVRETTRSGWLQPLFHHWMRLKSPDRARGIHLNNLGWFDFRSTWIEPGP</sequence>
<keyword evidence="3" id="KW-0238">DNA-binding</keyword>
<evidence type="ECO:0000313" key="8">
    <source>
        <dbReference type="EMBL" id="HAD8872433.1"/>
    </source>
</evidence>
<feature type="domain" description="Solute-binding protein family 5" evidence="6">
    <location>
        <begin position="87"/>
        <end position="236"/>
    </location>
</feature>
<evidence type="ECO:0000259" key="7">
    <source>
        <dbReference type="Pfam" id="PF12793"/>
    </source>
</evidence>
<dbReference type="AlphaFoldDB" id="A0A722EXH7"/>
<dbReference type="GO" id="GO:1904680">
    <property type="term" value="F:peptide transmembrane transporter activity"/>
    <property type="evidence" value="ECO:0007669"/>
    <property type="project" value="TreeGrafter"/>
</dbReference>
<dbReference type="EMBL" id="DAAQIG010000036">
    <property type="protein sequence ID" value="HAD9450483.1"/>
    <property type="molecule type" value="Genomic_DNA"/>
</dbReference>
<gene>
    <name evidence="8" type="ORF">G1346_24265</name>
    <name evidence="9" type="ORF">G1458_24005</name>
</gene>
<keyword evidence="5" id="KW-0804">Transcription</keyword>
<keyword evidence="4" id="KW-0010">Activator</keyword>
<dbReference type="GO" id="GO:0015833">
    <property type="term" value="P:peptide transport"/>
    <property type="evidence" value="ECO:0007669"/>
    <property type="project" value="TreeGrafter"/>
</dbReference>
<dbReference type="SUPFAM" id="SSF53850">
    <property type="entry name" value="Periplasmic binding protein-like II"/>
    <property type="match status" value="1"/>
</dbReference>
<organism evidence="8">
    <name type="scientific">Salmonella enterica</name>
    <name type="common">Salmonella choleraesuis</name>
    <dbReference type="NCBI Taxonomy" id="28901"/>
    <lineage>
        <taxon>Bacteria</taxon>
        <taxon>Pseudomonadati</taxon>
        <taxon>Pseudomonadota</taxon>
        <taxon>Gammaproteobacteria</taxon>
        <taxon>Enterobacterales</taxon>
        <taxon>Enterobacteriaceae</taxon>
        <taxon>Salmonella</taxon>
    </lineage>
</organism>
<evidence type="ECO:0000256" key="1">
    <source>
        <dbReference type="ARBA" id="ARBA00022491"/>
    </source>
</evidence>
<dbReference type="InterPro" id="IPR039424">
    <property type="entry name" value="SBP_5"/>
</dbReference>
<keyword evidence="2" id="KW-0805">Transcription regulation</keyword>
<evidence type="ECO:0000256" key="5">
    <source>
        <dbReference type="ARBA" id="ARBA00023163"/>
    </source>
</evidence>
<reference evidence="8" key="2">
    <citation type="submission" date="2019-01" db="EMBL/GenBank/DDBJ databases">
        <authorList>
            <consortium name="NCBI Pathogen Detection Project"/>
        </authorList>
    </citation>
    <scope>NUCLEOTIDE SEQUENCE</scope>
    <source>
        <strain evidence="8">CS058</strain>
        <strain evidence="9">P056</strain>
    </source>
</reference>
<dbReference type="Gene3D" id="3.40.190.10">
    <property type="entry name" value="Periplasmic binding protein-like II"/>
    <property type="match status" value="1"/>
</dbReference>
<reference evidence="8" key="1">
    <citation type="journal article" date="2018" name="Genome Biol.">
        <title>SKESA: strategic k-mer extension for scrupulous assemblies.</title>
        <authorList>
            <person name="Souvorov A."/>
            <person name="Agarwala R."/>
            <person name="Lipman D.J."/>
        </authorList>
    </citation>
    <scope>NUCLEOTIDE SEQUENCE</scope>
    <source>
        <strain evidence="8">CS058</strain>
        <strain evidence="9">P056</strain>
    </source>
</reference>
<dbReference type="InterPro" id="IPR025370">
    <property type="entry name" value="SgrR_HTH_N"/>
</dbReference>
<evidence type="ECO:0000259" key="6">
    <source>
        <dbReference type="Pfam" id="PF00496"/>
    </source>
</evidence>
<dbReference type="Pfam" id="PF12793">
    <property type="entry name" value="SgrR_N"/>
    <property type="match status" value="1"/>
</dbReference>
<comment type="caution">
    <text evidence="8">The sequence shown here is derived from an EMBL/GenBank/DDBJ whole genome shotgun (WGS) entry which is preliminary data.</text>
</comment>
<dbReference type="PANTHER" id="PTHR30290:SF72">
    <property type="entry name" value="HTH-TYPE TRANSCRIPTIONAL REGULATOR SGRR"/>
    <property type="match status" value="1"/>
</dbReference>
<protein>
    <submittedName>
        <fullName evidence="8">SgrR family transcriptional regulator</fullName>
    </submittedName>
</protein>
<dbReference type="FunFam" id="3.40.190.10:FF:000070">
    <property type="entry name" value="HTH-type transcriptional regulator SgrR"/>
    <property type="match status" value="1"/>
</dbReference>
<accession>A0A722EXH7</accession>
<dbReference type="InterPro" id="IPR000914">
    <property type="entry name" value="SBP_5_dom"/>
</dbReference>
<feature type="domain" description="Transcriptional regulator SgrR N-terminal HTH" evidence="7">
    <location>
        <begin position="2"/>
        <end position="41"/>
    </location>
</feature>
<dbReference type="CDD" id="cd08507">
    <property type="entry name" value="PBP2_SgrR_like"/>
    <property type="match status" value="1"/>
</dbReference>